<feature type="domain" description="N-acetyltransferase" evidence="3">
    <location>
        <begin position="74"/>
        <end position="224"/>
    </location>
</feature>
<dbReference type="Gene3D" id="3.40.630.30">
    <property type="match status" value="1"/>
</dbReference>
<dbReference type="AlphaFoldDB" id="A0A6P5M2G8"/>
<dbReference type="PANTHER" id="PTHR13947">
    <property type="entry name" value="GNAT FAMILY N-ACETYLTRANSFERASE"/>
    <property type="match status" value="1"/>
</dbReference>
<dbReference type="InterPro" id="IPR016181">
    <property type="entry name" value="Acyl_CoA_acyltransferase"/>
</dbReference>
<dbReference type="CDD" id="cd04301">
    <property type="entry name" value="NAT_SF"/>
    <property type="match status" value="1"/>
</dbReference>
<evidence type="ECO:0000313" key="5">
    <source>
        <dbReference type="RefSeq" id="XP_020864825.1"/>
    </source>
</evidence>
<dbReference type="PROSITE" id="PS51186">
    <property type="entry name" value="GNAT"/>
    <property type="match status" value="1"/>
</dbReference>
<dbReference type="KEGG" id="pcw:110223576"/>
<dbReference type="InterPro" id="IPR000182">
    <property type="entry name" value="GNAT_dom"/>
</dbReference>
<organism evidence="4 5">
    <name type="scientific">Phascolarctos cinereus</name>
    <name type="common">Koala</name>
    <dbReference type="NCBI Taxonomy" id="38626"/>
    <lineage>
        <taxon>Eukaryota</taxon>
        <taxon>Metazoa</taxon>
        <taxon>Chordata</taxon>
        <taxon>Craniata</taxon>
        <taxon>Vertebrata</taxon>
        <taxon>Euteleostomi</taxon>
        <taxon>Mammalia</taxon>
        <taxon>Metatheria</taxon>
        <taxon>Diprotodontia</taxon>
        <taxon>Phascolarctidae</taxon>
        <taxon>Phascolarctos</taxon>
    </lineage>
</organism>
<accession>A0A6P5M2G8</accession>
<keyword evidence="2" id="KW-0472">Membrane</keyword>
<reference evidence="5" key="1">
    <citation type="submission" date="2025-08" db="UniProtKB">
        <authorList>
            <consortium name="RefSeq"/>
        </authorList>
    </citation>
    <scope>IDENTIFICATION</scope>
    <source>
        <tissue evidence="5">Spleen</tissue>
    </source>
</reference>
<evidence type="ECO:0000259" key="3">
    <source>
        <dbReference type="PROSITE" id="PS51186"/>
    </source>
</evidence>
<dbReference type="PANTHER" id="PTHR13947:SF60">
    <property type="entry name" value="N-ACETYLTRANSFERASE DOMAIN-CONTAINING PROTEIN"/>
    <property type="match status" value="1"/>
</dbReference>
<dbReference type="RefSeq" id="XP_020864825.1">
    <property type="nucleotide sequence ID" value="XM_021009166.1"/>
</dbReference>
<feature type="transmembrane region" description="Helical" evidence="2">
    <location>
        <begin position="71"/>
        <end position="92"/>
    </location>
</feature>
<keyword evidence="2" id="KW-0812">Transmembrane</keyword>
<protein>
    <submittedName>
        <fullName evidence="5">N-acetyltransferase 8-like</fullName>
    </submittedName>
</protein>
<dbReference type="GeneID" id="110223576"/>
<dbReference type="Proteomes" id="UP000515140">
    <property type="component" value="Unplaced"/>
</dbReference>
<sequence>MAWEVGEAAGFMLREFQPGDAEAVRELFAAGMSEYGPVLCTHVLQQPWIMLTLTGTFLLLVSSAHSLLLPAFVLTLLLATGHLVLGQVWALYIRSCLSQDLKDIGDAYGPHCGARFWVAEAGGQVVGMVGARPEEGHGPSGVLVLKRMVVRRDYRGRGVGKALGRAVLAFACEQGCRAVVLVTHRLQREARSLYLGLGFQPEASQPLPTFYGRLVDFTLTRYRYDLAPGD</sequence>
<dbReference type="GO" id="GO:0008080">
    <property type="term" value="F:N-acetyltransferase activity"/>
    <property type="evidence" value="ECO:0007669"/>
    <property type="project" value="InterPro"/>
</dbReference>
<feature type="transmembrane region" description="Helical" evidence="2">
    <location>
        <begin position="48"/>
        <end position="65"/>
    </location>
</feature>
<evidence type="ECO:0000256" key="2">
    <source>
        <dbReference type="SAM" id="Phobius"/>
    </source>
</evidence>
<keyword evidence="4" id="KW-1185">Reference proteome</keyword>
<evidence type="ECO:0000313" key="4">
    <source>
        <dbReference type="Proteomes" id="UP000515140"/>
    </source>
</evidence>
<name>A0A6P5M2G8_PHACI</name>
<dbReference type="SUPFAM" id="SSF55729">
    <property type="entry name" value="Acyl-CoA N-acyltransferases (Nat)"/>
    <property type="match status" value="1"/>
</dbReference>
<gene>
    <name evidence="5" type="primary">LOC110223576</name>
</gene>
<keyword evidence="2" id="KW-1133">Transmembrane helix</keyword>
<keyword evidence="1" id="KW-0808">Transferase</keyword>
<proteinExistence type="predicted"/>
<dbReference type="Pfam" id="PF00583">
    <property type="entry name" value="Acetyltransf_1"/>
    <property type="match status" value="1"/>
</dbReference>
<dbReference type="InterPro" id="IPR050769">
    <property type="entry name" value="NAT_camello-type"/>
</dbReference>
<evidence type="ECO:0000256" key="1">
    <source>
        <dbReference type="ARBA" id="ARBA00022679"/>
    </source>
</evidence>
<dbReference type="InParanoid" id="A0A6P5M2G8"/>